<reference evidence="4 5" key="1">
    <citation type="submission" date="2023-08" db="EMBL/GenBank/DDBJ databases">
        <title>The draft genome sequence of Paracraurococcus sp. LOR1-02.</title>
        <authorList>
            <person name="Kingkaew E."/>
            <person name="Tanasupawat S."/>
        </authorList>
    </citation>
    <scope>NUCLEOTIDE SEQUENCE [LARGE SCALE GENOMIC DNA]</scope>
    <source>
        <strain evidence="4 5">LOR1-02</strain>
    </source>
</reference>
<comment type="caution">
    <text evidence="4">The sequence shown here is derived from an EMBL/GenBank/DDBJ whole genome shotgun (WGS) entry which is preliminary data.</text>
</comment>
<evidence type="ECO:0000313" key="5">
    <source>
        <dbReference type="Proteomes" id="UP001243009"/>
    </source>
</evidence>
<dbReference type="Pfam" id="PF04333">
    <property type="entry name" value="MlaA"/>
    <property type="match status" value="1"/>
</dbReference>
<keyword evidence="4" id="KW-0449">Lipoprotein</keyword>
<dbReference type="EMBL" id="JAUTWS010000004">
    <property type="protein sequence ID" value="MDO9707760.1"/>
    <property type="molecule type" value="Genomic_DNA"/>
</dbReference>
<keyword evidence="2" id="KW-0732">Signal</keyword>
<evidence type="ECO:0000256" key="3">
    <source>
        <dbReference type="SAM" id="MobiDB-lite"/>
    </source>
</evidence>
<dbReference type="PRINTS" id="PR01805">
    <property type="entry name" value="VACJLIPOPROT"/>
</dbReference>
<comment type="similarity">
    <text evidence="1">Belongs to the MlaA family.</text>
</comment>
<feature type="region of interest" description="Disordered" evidence="3">
    <location>
        <begin position="178"/>
        <end position="208"/>
    </location>
</feature>
<sequence>MTKPVAVGYRDFIPRPVRRPCRDLLNNPRSPAALVNDMLQGQPRRAGDTLGRFLLNTTVGLAGIFDPAEAWFGVPRHSEDFGQTLAAWRVGEGPYLFLPLAGPTTLRDLAGSGADGAAGIATLLGPGEAASGLRYARTGMGLVDSREALIDPVDEMRRSSLDPYTTYRSAYRQRQQADIENRLGPPMTSSTGAFLPSQAARKGADGSQ</sequence>
<accession>A0ABT9DVD5</accession>
<protein>
    <submittedName>
        <fullName evidence="4">VacJ family lipoprotein</fullName>
    </submittedName>
</protein>
<gene>
    <name evidence="4" type="ORF">Q7A36_05325</name>
</gene>
<organism evidence="4 5">
    <name type="scientific">Paracraurococcus lichenis</name>
    <dbReference type="NCBI Taxonomy" id="3064888"/>
    <lineage>
        <taxon>Bacteria</taxon>
        <taxon>Pseudomonadati</taxon>
        <taxon>Pseudomonadota</taxon>
        <taxon>Alphaproteobacteria</taxon>
        <taxon>Acetobacterales</taxon>
        <taxon>Roseomonadaceae</taxon>
        <taxon>Paracraurococcus</taxon>
    </lineage>
</organism>
<dbReference type="PANTHER" id="PTHR30035:SF3">
    <property type="entry name" value="INTERMEMBRANE PHOSPHOLIPID TRANSPORT SYSTEM LIPOPROTEIN MLAA"/>
    <property type="match status" value="1"/>
</dbReference>
<evidence type="ECO:0000313" key="4">
    <source>
        <dbReference type="EMBL" id="MDO9707760.1"/>
    </source>
</evidence>
<proteinExistence type="inferred from homology"/>
<dbReference type="InterPro" id="IPR007428">
    <property type="entry name" value="MlaA"/>
</dbReference>
<keyword evidence="5" id="KW-1185">Reference proteome</keyword>
<dbReference type="PANTHER" id="PTHR30035">
    <property type="entry name" value="LIPOPROTEIN VACJ-RELATED"/>
    <property type="match status" value="1"/>
</dbReference>
<dbReference type="RefSeq" id="WP_305102632.1">
    <property type="nucleotide sequence ID" value="NZ_JAUTWS010000004.1"/>
</dbReference>
<name>A0ABT9DVD5_9PROT</name>
<evidence type="ECO:0000256" key="2">
    <source>
        <dbReference type="ARBA" id="ARBA00022729"/>
    </source>
</evidence>
<dbReference type="Proteomes" id="UP001243009">
    <property type="component" value="Unassembled WGS sequence"/>
</dbReference>
<evidence type="ECO:0000256" key="1">
    <source>
        <dbReference type="ARBA" id="ARBA00010634"/>
    </source>
</evidence>